<dbReference type="PROSITE" id="PS51257">
    <property type="entry name" value="PROKAR_LIPOPROTEIN"/>
    <property type="match status" value="1"/>
</dbReference>
<dbReference type="InterPro" id="IPR036709">
    <property type="entry name" value="Autotransporte_beta_dom_sf"/>
</dbReference>
<comment type="caution">
    <text evidence="2">The sequence shown here is derived from an EMBL/GenBank/DDBJ whole genome shotgun (WGS) entry which is preliminary data.</text>
</comment>
<accession>A0A6I4UPR9</accession>
<dbReference type="EMBL" id="WTYK01000002">
    <property type="protein sequence ID" value="MXP40792.1"/>
    <property type="molecule type" value="Genomic_DNA"/>
</dbReference>
<name>A0A6I4UPR9_9SPHN</name>
<evidence type="ECO:0000313" key="2">
    <source>
        <dbReference type="EMBL" id="MXP40792.1"/>
    </source>
</evidence>
<organism evidence="2 3">
    <name type="scientific">Croceibacterium soli</name>
    <dbReference type="NCBI Taxonomy" id="1739690"/>
    <lineage>
        <taxon>Bacteria</taxon>
        <taxon>Pseudomonadati</taxon>
        <taxon>Pseudomonadota</taxon>
        <taxon>Alphaproteobacteria</taxon>
        <taxon>Sphingomonadales</taxon>
        <taxon>Erythrobacteraceae</taxon>
        <taxon>Croceibacterium</taxon>
    </lineage>
</organism>
<dbReference type="RefSeq" id="WP_160745656.1">
    <property type="nucleotide sequence ID" value="NZ_WTYK01000002.1"/>
</dbReference>
<evidence type="ECO:0000313" key="3">
    <source>
        <dbReference type="Proteomes" id="UP000469159"/>
    </source>
</evidence>
<dbReference type="AlphaFoldDB" id="A0A6I4UPR9"/>
<sequence length="316" mass="34169">MRIRALCPFGLALAACAQPAAAELPQPVRAMIDAAIATGDAAKVRTVVDLAKQTNPGDVGEIDALHGTFLAKQRELAAAEKARKEEEIRTAGLFENWSGSGQIGAFQSSGNSDDAGVSLALNLNRQGIDWQHKVRSSIDYQRSNGRTSREQYLFAYEPRVRISPDLFAYSLAQYERSRQQGFLARYSVSGGVGYDVIDTPSLDLSVKAGPAFRRTELVGGASEDRLGGLAGLDFDWRITDRLTLTQDSNMIAETGGSATVIVDSSRTTLNAITGLEAKMTDRLTTRLSYAVDYDSNRPALAAATDTLTRFTLVYGF</sequence>
<dbReference type="InterPro" id="IPR007433">
    <property type="entry name" value="DUF481"/>
</dbReference>
<dbReference type="SUPFAM" id="SSF103515">
    <property type="entry name" value="Autotransporter"/>
    <property type="match status" value="1"/>
</dbReference>
<proteinExistence type="predicted"/>
<feature type="chain" id="PRO_5026019213" evidence="1">
    <location>
        <begin position="23"/>
        <end position="316"/>
    </location>
</feature>
<dbReference type="Proteomes" id="UP000469159">
    <property type="component" value="Unassembled WGS sequence"/>
</dbReference>
<protein>
    <submittedName>
        <fullName evidence="2">DUF481 domain-containing protein</fullName>
    </submittedName>
</protein>
<keyword evidence="1" id="KW-0732">Signal</keyword>
<dbReference type="OrthoDB" id="7341471at2"/>
<gene>
    <name evidence="2" type="ORF">GRI75_03910</name>
</gene>
<feature type="signal peptide" evidence="1">
    <location>
        <begin position="1"/>
        <end position="22"/>
    </location>
</feature>
<reference evidence="2 3" key="1">
    <citation type="submission" date="2019-12" db="EMBL/GenBank/DDBJ databases">
        <title>Genomic-based taxomic classification of the family Erythrobacteraceae.</title>
        <authorList>
            <person name="Xu L."/>
        </authorList>
    </citation>
    <scope>NUCLEOTIDE SEQUENCE [LARGE SCALE GENOMIC DNA]</scope>
    <source>
        <strain evidence="2 3">MCCC 1K02066</strain>
    </source>
</reference>
<keyword evidence="3" id="KW-1185">Reference proteome</keyword>
<evidence type="ECO:0000256" key="1">
    <source>
        <dbReference type="SAM" id="SignalP"/>
    </source>
</evidence>
<dbReference type="Pfam" id="PF04338">
    <property type="entry name" value="DUF481"/>
    <property type="match status" value="1"/>
</dbReference>